<accession>A0A0C3S194</accession>
<dbReference type="Gene3D" id="2.60.120.1160">
    <property type="match status" value="1"/>
</dbReference>
<evidence type="ECO:0000256" key="1">
    <source>
        <dbReference type="SAM" id="SignalP"/>
    </source>
</evidence>
<protein>
    <recommendedName>
        <fullName evidence="2">Glycoside hydrolase 131 catalytic N-terminal domain-containing protein</fullName>
    </recommendedName>
</protein>
<dbReference type="Pfam" id="PF18271">
    <property type="entry name" value="GH131_N"/>
    <property type="match status" value="1"/>
</dbReference>
<dbReference type="Proteomes" id="UP000053257">
    <property type="component" value="Unassembled WGS sequence"/>
</dbReference>
<keyword evidence="1" id="KW-0732">Signal</keyword>
<dbReference type="PANTHER" id="PTHR34612:SF2">
    <property type="entry name" value="GLYCOSIDE HYDROLASE 131 CATALYTIC N-TERMINAL DOMAIN-CONTAINING PROTEIN"/>
    <property type="match status" value="1"/>
</dbReference>
<dbReference type="OrthoDB" id="5283326at2759"/>
<dbReference type="PANTHER" id="PTHR34612">
    <property type="entry name" value="GH131_N DOMAIN-CONTAINING PROTEIN"/>
    <property type="match status" value="1"/>
</dbReference>
<evidence type="ECO:0000259" key="2">
    <source>
        <dbReference type="Pfam" id="PF18271"/>
    </source>
</evidence>
<evidence type="ECO:0000313" key="3">
    <source>
        <dbReference type="EMBL" id="KIP02987.1"/>
    </source>
</evidence>
<dbReference type="HOGENOM" id="CLU_063723_1_0_1"/>
<name>A0A0C3S194_PHLG1</name>
<feature type="domain" description="Glycoside hydrolase 131 catalytic N-terminal" evidence="2">
    <location>
        <begin position="22"/>
        <end position="298"/>
    </location>
</feature>
<organism evidence="3 4">
    <name type="scientific">Phlebiopsis gigantea (strain 11061_1 CR5-6)</name>
    <name type="common">White-rot fungus</name>
    <name type="synonym">Peniophora gigantea</name>
    <dbReference type="NCBI Taxonomy" id="745531"/>
    <lineage>
        <taxon>Eukaryota</taxon>
        <taxon>Fungi</taxon>
        <taxon>Dikarya</taxon>
        <taxon>Basidiomycota</taxon>
        <taxon>Agaricomycotina</taxon>
        <taxon>Agaricomycetes</taxon>
        <taxon>Polyporales</taxon>
        <taxon>Phanerochaetaceae</taxon>
        <taxon>Phlebiopsis</taxon>
    </lineage>
</organism>
<dbReference type="InterPro" id="IPR041524">
    <property type="entry name" value="GH131_N"/>
</dbReference>
<reference evidence="3 4" key="1">
    <citation type="journal article" date="2014" name="PLoS Genet.">
        <title>Analysis of the Phlebiopsis gigantea genome, transcriptome and secretome provides insight into its pioneer colonization strategies of wood.</title>
        <authorList>
            <person name="Hori C."/>
            <person name="Ishida T."/>
            <person name="Igarashi K."/>
            <person name="Samejima M."/>
            <person name="Suzuki H."/>
            <person name="Master E."/>
            <person name="Ferreira P."/>
            <person name="Ruiz-Duenas F.J."/>
            <person name="Held B."/>
            <person name="Canessa P."/>
            <person name="Larrondo L.F."/>
            <person name="Schmoll M."/>
            <person name="Druzhinina I.S."/>
            <person name="Kubicek C.P."/>
            <person name="Gaskell J.A."/>
            <person name="Kersten P."/>
            <person name="St John F."/>
            <person name="Glasner J."/>
            <person name="Sabat G."/>
            <person name="Splinter BonDurant S."/>
            <person name="Syed K."/>
            <person name="Yadav J."/>
            <person name="Mgbeahuruike A.C."/>
            <person name="Kovalchuk A."/>
            <person name="Asiegbu F.O."/>
            <person name="Lackner G."/>
            <person name="Hoffmeister D."/>
            <person name="Rencoret J."/>
            <person name="Gutierrez A."/>
            <person name="Sun H."/>
            <person name="Lindquist E."/>
            <person name="Barry K."/>
            <person name="Riley R."/>
            <person name="Grigoriev I.V."/>
            <person name="Henrissat B."/>
            <person name="Kues U."/>
            <person name="Berka R.M."/>
            <person name="Martinez A.T."/>
            <person name="Covert S.F."/>
            <person name="Blanchette R.A."/>
            <person name="Cullen D."/>
        </authorList>
    </citation>
    <scope>NUCLEOTIDE SEQUENCE [LARGE SCALE GENOMIC DNA]</scope>
    <source>
        <strain evidence="3 4">11061_1 CR5-6</strain>
    </source>
</reference>
<dbReference type="STRING" id="745531.A0A0C3S194"/>
<gene>
    <name evidence="3" type="ORF">PHLGIDRAFT_269698</name>
</gene>
<dbReference type="EMBL" id="KN840641">
    <property type="protein sequence ID" value="KIP02987.1"/>
    <property type="molecule type" value="Genomic_DNA"/>
</dbReference>
<sequence>MHILSHITMVTTCAAFATAGPVLWDGRARFNLTGADLNSNVGPFLTVVKGSENASHYSSLLGPTLAPTPLWAPRSGHLEQPVSISIDNTSVFAPGGGAPQLGFRRTEFIAANNGDHADLIPVIEGGKTAFHFSLRADTKRPLNLTHEYQVVFIEPNDGSHVFEVQLGSPYTNPTGTLPSADAHEIKLRDHALDLLFAAPFTPGAWHNFAVQVDWTNRTLAVLYSADAAPLRVVTPPSPNLSAQLGADGQGDFHFGVLKLPLVDPNDTPTEQGDVVHFGIQEGTTEALIYSGVFVENASHSISLGYGLTIPSL</sequence>
<feature type="chain" id="PRO_5002169531" description="Glycoside hydrolase 131 catalytic N-terminal domain-containing protein" evidence="1">
    <location>
        <begin position="20"/>
        <end position="312"/>
    </location>
</feature>
<evidence type="ECO:0000313" key="4">
    <source>
        <dbReference type="Proteomes" id="UP000053257"/>
    </source>
</evidence>
<keyword evidence="4" id="KW-1185">Reference proteome</keyword>
<dbReference type="AlphaFoldDB" id="A0A0C3S194"/>
<feature type="signal peptide" evidence="1">
    <location>
        <begin position="1"/>
        <end position="19"/>
    </location>
</feature>
<proteinExistence type="predicted"/>